<dbReference type="RefSeq" id="WP_192557645.1">
    <property type="nucleotide sequence ID" value="NZ_JACZZA010000017.1"/>
</dbReference>
<keyword evidence="3" id="KW-1185">Reference proteome</keyword>
<evidence type="ECO:0000313" key="3">
    <source>
        <dbReference type="Proteomes" id="UP000651010"/>
    </source>
</evidence>
<organism evidence="2 3">
    <name type="scientific">Dyella acidiphila</name>
    <dbReference type="NCBI Taxonomy" id="2775866"/>
    <lineage>
        <taxon>Bacteria</taxon>
        <taxon>Pseudomonadati</taxon>
        <taxon>Pseudomonadota</taxon>
        <taxon>Gammaproteobacteria</taxon>
        <taxon>Lysobacterales</taxon>
        <taxon>Rhodanobacteraceae</taxon>
        <taxon>Dyella</taxon>
    </lineage>
</organism>
<sequence>MRKPFKIMLGIIVTFMCFGAVLSFNQGKSSTGNDSSTAQSRSESMSDSTASVEASFPADEKEFSHRYNSIADQAWKITDIQPNQGFDTLQMPDGSYIEAKDSEYLFFPSGSISRPSIIAICTWMVRAASPSTPASDAEGAATKAATNPSSTHNLKIIVGNVVVIGSTYPAPCAVSSTGL</sequence>
<accession>A0ABR9GFG3</accession>
<protein>
    <submittedName>
        <fullName evidence="2">Uncharacterized protein</fullName>
    </submittedName>
</protein>
<feature type="compositionally biased region" description="Polar residues" evidence="1">
    <location>
        <begin position="27"/>
        <end position="52"/>
    </location>
</feature>
<name>A0ABR9GFG3_9GAMM</name>
<evidence type="ECO:0000256" key="1">
    <source>
        <dbReference type="SAM" id="MobiDB-lite"/>
    </source>
</evidence>
<reference evidence="2 3" key="1">
    <citation type="submission" date="2020-09" db="EMBL/GenBank/DDBJ databases">
        <title>Dyella sp. 7MK23 isolated from forest soil.</title>
        <authorList>
            <person name="Fu J."/>
        </authorList>
    </citation>
    <scope>NUCLEOTIDE SEQUENCE [LARGE SCALE GENOMIC DNA]</scope>
    <source>
        <strain evidence="2 3">7MK23</strain>
    </source>
</reference>
<dbReference type="Proteomes" id="UP000651010">
    <property type="component" value="Unassembled WGS sequence"/>
</dbReference>
<evidence type="ECO:0000313" key="2">
    <source>
        <dbReference type="EMBL" id="MBE1162797.1"/>
    </source>
</evidence>
<proteinExistence type="predicted"/>
<gene>
    <name evidence="2" type="ORF">IGX34_20625</name>
</gene>
<dbReference type="EMBL" id="JACZZA010000017">
    <property type="protein sequence ID" value="MBE1162797.1"/>
    <property type="molecule type" value="Genomic_DNA"/>
</dbReference>
<comment type="caution">
    <text evidence="2">The sequence shown here is derived from an EMBL/GenBank/DDBJ whole genome shotgun (WGS) entry which is preliminary data.</text>
</comment>
<feature type="region of interest" description="Disordered" evidence="1">
    <location>
        <begin position="27"/>
        <end position="55"/>
    </location>
</feature>